<evidence type="ECO:0000313" key="6">
    <source>
        <dbReference type="Proteomes" id="UP001549257"/>
    </source>
</evidence>
<comment type="caution">
    <text evidence="5">The sequence shown here is derived from an EMBL/GenBank/DDBJ whole genome shotgun (WGS) entry which is preliminary data.</text>
</comment>
<dbReference type="InterPro" id="IPR050832">
    <property type="entry name" value="Bact_Acetyltransf"/>
</dbReference>
<feature type="region of interest" description="Disordered" evidence="3">
    <location>
        <begin position="167"/>
        <end position="191"/>
    </location>
</feature>
<evidence type="ECO:0000256" key="2">
    <source>
        <dbReference type="ARBA" id="ARBA00023315"/>
    </source>
</evidence>
<dbReference type="EMBL" id="JBEPSJ010000001">
    <property type="protein sequence ID" value="MET4581529.1"/>
    <property type="molecule type" value="Genomic_DNA"/>
</dbReference>
<organism evidence="5 6">
    <name type="scientific">Conyzicola nivalis</name>
    <dbReference type="NCBI Taxonomy" id="1477021"/>
    <lineage>
        <taxon>Bacteria</taxon>
        <taxon>Bacillati</taxon>
        <taxon>Actinomycetota</taxon>
        <taxon>Actinomycetes</taxon>
        <taxon>Micrococcales</taxon>
        <taxon>Microbacteriaceae</taxon>
        <taxon>Conyzicola</taxon>
    </lineage>
</organism>
<keyword evidence="2" id="KW-0012">Acyltransferase</keyword>
<feature type="domain" description="N-acetyltransferase" evidence="4">
    <location>
        <begin position="3"/>
        <end position="170"/>
    </location>
</feature>
<feature type="compositionally biased region" description="Low complexity" evidence="3">
    <location>
        <begin position="175"/>
        <end position="191"/>
    </location>
</feature>
<dbReference type="RefSeq" id="WP_354023696.1">
    <property type="nucleotide sequence ID" value="NZ_JBEPSJ010000001.1"/>
</dbReference>
<evidence type="ECO:0000256" key="1">
    <source>
        <dbReference type="ARBA" id="ARBA00022679"/>
    </source>
</evidence>
<dbReference type="PANTHER" id="PTHR43877">
    <property type="entry name" value="AMINOALKYLPHOSPHONATE N-ACETYLTRANSFERASE-RELATED-RELATED"/>
    <property type="match status" value="1"/>
</dbReference>
<dbReference type="Gene3D" id="3.40.630.30">
    <property type="match status" value="1"/>
</dbReference>
<evidence type="ECO:0000256" key="3">
    <source>
        <dbReference type="SAM" id="MobiDB-lite"/>
    </source>
</evidence>
<dbReference type="PANTHER" id="PTHR43877:SF1">
    <property type="entry name" value="ACETYLTRANSFERASE"/>
    <property type="match status" value="1"/>
</dbReference>
<dbReference type="PROSITE" id="PS51186">
    <property type="entry name" value="GNAT"/>
    <property type="match status" value="1"/>
</dbReference>
<gene>
    <name evidence="5" type="ORF">ABIE21_001019</name>
</gene>
<dbReference type="Proteomes" id="UP001549257">
    <property type="component" value="Unassembled WGS sequence"/>
</dbReference>
<dbReference type="SUPFAM" id="SSF55729">
    <property type="entry name" value="Acyl-CoA N-acyltransferases (Nat)"/>
    <property type="match status" value="1"/>
</dbReference>
<name>A0ABV2QKF4_9MICO</name>
<keyword evidence="1" id="KW-0808">Transferase</keyword>
<protein>
    <submittedName>
        <fullName evidence="5">GNAT superfamily N-acetyltransferase</fullName>
    </submittedName>
</protein>
<evidence type="ECO:0000259" key="4">
    <source>
        <dbReference type="PROSITE" id="PS51186"/>
    </source>
</evidence>
<proteinExistence type="predicted"/>
<dbReference type="InterPro" id="IPR016181">
    <property type="entry name" value="Acyl_CoA_acyltransferase"/>
</dbReference>
<keyword evidence="6" id="KW-1185">Reference proteome</keyword>
<dbReference type="InterPro" id="IPR000182">
    <property type="entry name" value="GNAT_dom"/>
</dbReference>
<dbReference type="Pfam" id="PF13508">
    <property type="entry name" value="Acetyltransf_7"/>
    <property type="match status" value="1"/>
</dbReference>
<reference evidence="5 6" key="1">
    <citation type="submission" date="2024-06" db="EMBL/GenBank/DDBJ databases">
        <title>Sorghum-associated microbial communities from plants grown in Nebraska, USA.</title>
        <authorList>
            <person name="Schachtman D."/>
        </authorList>
    </citation>
    <scope>NUCLEOTIDE SEQUENCE [LARGE SCALE GENOMIC DNA]</scope>
    <source>
        <strain evidence="5 6">2857</strain>
    </source>
</reference>
<sequence length="191" mass="21203">MGVAIRRAELSDAVSLGVLHASCWAELYSTTLTPEVLAQLDSATMTLLWRKFVRRGEAYRQWVAELDGEIVGFVGTGPGREPGHESSTELYFVYVAPFARRTGVGTALLAEADADYLWVWERLKKTRKFYGKRQFEPDLIRVTRGIGTRSRASKMFGAYHTELRLMRPDRQTPGAATDASADAAADATVLD</sequence>
<dbReference type="CDD" id="cd04301">
    <property type="entry name" value="NAT_SF"/>
    <property type="match status" value="1"/>
</dbReference>
<accession>A0ABV2QKF4</accession>
<evidence type="ECO:0000313" key="5">
    <source>
        <dbReference type="EMBL" id="MET4581529.1"/>
    </source>
</evidence>